<reference evidence="1" key="1">
    <citation type="submission" date="2020-08" db="EMBL/GenBank/DDBJ databases">
        <title>Genome public.</title>
        <authorList>
            <person name="Liu C."/>
            <person name="Sun Q."/>
        </authorList>
    </citation>
    <scope>NUCLEOTIDE SEQUENCE</scope>
    <source>
        <strain evidence="1">BX21</strain>
    </source>
</reference>
<gene>
    <name evidence="1" type="ORF">H8707_04540</name>
</gene>
<dbReference type="RefSeq" id="WP_262428959.1">
    <property type="nucleotide sequence ID" value="NZ_JACRTG010000012.1"/>
</dbReference>
<protein>
    <submittedName>
        <fullName evidence="1">Uncharacterized protein</fullName>
    </submittedName>
</protein>
<accession>A0A926EU26</accession>
<keyword evidence="2" id="KW-1185">Reference proteome</keyword>
<organism evidence="1 2">
    <name type="scientific">Paratissierella segnis</name>
    <dbReference type="NCBI Taxonomy" id="2763679"/>
    <lineage>
        <taxon>Bacteria</taxon>
        <taxon>Bacillati</taxon>
        <taxon>Bacillota</taxon>
        <taxon>Tissierellia</taxon>
        <taxon>Tissierellales</taxon>
        <taxon>Tissierellaceae</taxon>
        <taxon>Paratissierella</taxon>
    </lineage>
</organism>
<dbReference type="Proteomes" id="UP000601171">
    <property type="component" value="Unassembled WGS sequence"/>
</dbReference>
<comment type="caution">
    <text evidence="1">The sequence shown here is derived from an EMBL/GenBank/DDBJ whole genome shotgun (WGS) entry which is preliminary data.</text>
</comment>
<proteinExistence type="predicted"/>
<evidence type="ECO:0000313" key="2">
    <source>
        <dbReference type="Proteomes" id="UP000601171"/>
    </source>
</evidence>
<dbReference type="AlphaFoldDB" id="A0A926EU26"/>
<sequence length="442" mass="44381">MFAYIDTASFRVDNKTAYFTTDKTILRDKNDVILTTGKDLTAKLAIGDQVDVKATGIDANEVKIVKKASEFALADAIKAANKALTDHVAAGGKATNTEYKAVEAALKADPQVAANITSTTTALTALTNDIKAAKEAQVAYLAAGGNNTDAVYKAVDTALAADPQVKANITSATSALEAATDTASAQAIVDAELAKVPATLVLAGSTAAAQADIKIAVEGLIDNNKVTVGVSASSPWVVTLTLRADGTTTANKTITVTNEATVAEKAAVDAELAKVVDLTLAAGSAANQAAVDAAVEGLVDLNKVVVTSVTQGSGNEFAVVLTAKGGTYNDNKTITVSSADVNAAKAALTNASLAMVSATTDPVVVNAPAAASGISYFITDATDTNVTTTGAGASATSVSIARDTSAGSTVLELTITKGLISETATFTVTVPTGTDAATIAKN</sequence>
<name>A0A926EU26_9FIRM</name>
<dbReference type="EMBL" id="JACRTG010000012">
    <property type="protein sequence ID" value="MBC8587507.1"/>
    <property type="molecule type" value="Genomic_DNA"/>
</dbReference>
<evidence type="ECO:0000313" key="1">
    <source>
        <dbReference type="EMBL" id="MBC8587507.1"/>
    </source>
</evidence>